<evidence type="ECO:0000256" key="3">
    <source>
        <dbReference type="ARBA" id="ARBA00022691"/>
    </source>
</evidence>
<dbReference type="InterPro" id="IPR029063">
    <property type="entry name" value="SAM-dependent_MTases_sf"/>
</dbReference>
<dbReference type="SUPFAM" id="SSF46785">
    <property type="entry name" value="Winged helix' DNA-binding domain"/>
    <property type="match status" value="1"/>
</dbReference>
<dbReference type="EMBL" id="JBITYG010000002">
    <property type="protein sequence ID" value="MFI9100414.1"/>
    <property type="molecule type" value="Genomic_DNA"/>
</dbReference>
<evidence type="ECO:0000256" key="2">
    <source>
        <dbReference type="ARBA" id="ARBA00022679"/>
    </source>
</evidence>
<dbReference type="Pfam" id="PF00891">
    <property type="entry name" value="Methyltransf_2"/>
    <property type="match status" value="1"/>
</dbReference>
<comment type="caution">
    <text evidence="6">The sequence shown here is derived from an EMBL/GenBank/DDBJ whole genome shotgun (WGS) entry which is preliminary data.</text>
</comment>
<dbReference type="GO" id="GO:0032259">
    <property type="term" value="P:methylation"/>
    <property type="evidence" value="ECO:0007669"/>
    <property type="project" value="UniProtKB-KW"/>
</dbReference>
<feature type="domain" description="O-methyltransferase C-terminal" evidence="4">
    <location>
        <begin position="117"/>
        <end position="319"/>
    </location>
</feature>
<dbReference type="SUPFAM" id="SSF53335">
    <property type="entry name" value="S-adenosyl-L-methionine-dependent methyltransferases"/>
    <property type="match status" value="1"/>
</dbReference>
<dbReference type="PIRSF" id="PIRSF005739">
    <property type="entry name" value="O-mtase"/>
    <property type="match status" value="1"/>
</dbReference>
<dbReference type="PANTHER" id="PTHR43712">
    <property type="entry name" value="PUTATIVE (AFU_ORTHOLOGUE AFUA_4G14580)-RELATED"/>
    <property type="match status" value="1"/>
</dbReference>
<dbReference type="InterPro" id="IPR036388">
    <property type="entry name" value="WH-like_DNA-bd_sf"/>
</dbReference>
<evidence type="ECO:0000313" key="7">
    <source>
        <dbReference type="Proteomes" id="UP001614394"/>
    </source>
</evidence>
<gene>
    <name evidence="6" type="ORF">ACIGXA_07795</name>
</gene>
<evidence type="ECO:0000259" key="4">
    <source>
        <dbReference type="Pfam" id="PF00891"/>
    </source>
</evidence>
<dbReference type="InterPro" id="IPR012967">
    <property type="entry name" value="COMT_dimerisation"/>
</dbReference>
<organism evidence="6 7">
    <name type="scientific">Streptomyces fildesensis</name>
    <dbReference type="NCBI Taxonomy" id="375757"/>
    <lineage>
        <taxon>Bacteria</taxon>
        <taxon>Bacillati</taxon>
        <taxon>Actinomycetota</taxon>
        <taxon>Actinomycetes</taxon>
        <taxon>Kitasatosporales</taxon>
        <taxon>Streptomycetaceae</taxon>
        <taxon>Streptomyces</taxon>
    </lineage>
</organism>
<dbReference type="Gene3D" id="1.10.10.10">
    <property type="entry name" value="Winged helix-like DNA-binding domain superfamily/Winged helix DNA-binding domain"/>
    <property type="match status" value="1"/>
</dbReference>
<evidence type="ECO:0000256" key="1">
    <source>
        <dbReference type="ARBA" id="ARBA00022603"/>
    </source>
</evidence>
<dbReference type="Proteomes" id="UP001614394">
    <property type="component" value="Unassembled WGS sequence"/>
</dbReference>
<keyword evidence="7" id="KW-1185">Reference proteome</keyword>
<dbReference type="PANTHER" id="PTHR43712:SF2">
    <property type="entry name" value="O-METHYLTRANSFERASE CICE"/>
    <property type="match status" value="1"/>
</dbReference>
<dbReference type="InterPro" id="IPR001077">
    <property type="entry name" value="COMT_C"/>
</dbReference>
<protein>
    <submittedName>
        <fullName evidence="6">Methyltransferase</fullName>
    </submittedName>
</protein>
<keyword evidence="2" id="KW-0808">Transferase</keyword>
<evidence type="ECO:0000259" key="5">
    <source>
        <dbReference type="Pfam" id="PF08100"/>
    </source>
</evidence>
<dbReference type="Gene3D" id="3.40.50.150">
    <property type="entry name" value="Vaccinia Virus protein VP39"/>
    <property type="match status" value="1"/>
</dbReference>
<reference evidence="6 7" key="1">
    <citation type="submission" date="2024-10" db="EMBL/GenBank/DDBJ databases">
        <title>The Natural Products Discovery Center: Release of the First 8490 Sequenced Strains for Exploring Actinobacteria Biosynthetic Diversity.</title>
        <authorList>
            <person name="Kalkreuter E."/>
            <person name="Kautsar S.A."/>
            <person name="Yang D."/>
            <person name="Bader C.D."/>
            <person name="Teijaro C.N."/>
            <person name="Fluegel L."/>
            <person name="Davis C.M."/>
            <person name="Simpson J.R."/>
            <person name="Lauterbach L."/>
            <person name="Steele A.D."/>
            <person name="Gui C."/>
            <person name="Meng S."/>
            <person name="Li G."/>
            <person name="Viehrig K."/>
            <person name="Ye F."/>
            <person name="Su P."/>
            <person name="Kiefer A.F."/>
            <person name="Nichols A."/>
            <person name="Cepeda A.J."/>
            <person name="Yan W."/>
            <person name="Fan B."/>
            <person name="Jiang Y."/>
            <person name="Adhikari A."/>
            <person name="Zheng C.-J."/>
            <person name="Schuster L."/>
            <person name="Cowan T.M."/>
            <person name="Smanski M.J."/>
            <person name="Chevrette M.G."/>
            <person name="De Carvalho L.P.S."/>
            <person name="Shen B."/>
        </authorList>
    </citation>
    <scope>NUCLEOTIDE SEQUENCE [LARGE SCALE GENOMIC DNA]</scope>
    <source>
        <strain evidence="6 7">NPDC053399</strain>
    </source>
</reference>
<dbReference type="GO" id="GO:0008168">
    <property type="term" value="F:methyltransferase activity"/>
    <property type="evidence" value="ECO:0007669"/>
    <property type="project" value="UniProtKB-KW"/>
</dbReference>
<feature type="domain" description="O-methyltransferase dimerisation" evidence="5">
    <location>
        <begin position="17"/>
        <end position="88"/>
    </location>
</feature>
<dbReference type="RefSeq" id="WP_399645578.1">
    <property type="nucleotide sequence ID" value="NZ_JBITYG010000002.1"/>
</dbReference>
<keyword evidence="3" id="KW-0949">S-adenosyl-L-methionine</keyword>
<dbReference type="Pfam" id="PF08100">
    <property type="entry name" value="Dimerisation"/>
    <property type="match status" value="1"/>
</dbReference>
<sequence>MTTNPPDVSTAAGILRLGNAFCDAKALLTAVELDLFTQLAQAPGGKATADEVKELLSLHGRGLSDFLDLLVALEVLERADGGAYRNSSGTARHLVRGGDAYIGGFLLRSSRNLYPAWGRLEEALRTGKQQSGSDFEEVTKNQAILRQFVGSMDAFTNVLGAELVKAFDWSGFTSVLDVGGARGNLCSQIVRAQPHLAGHVFDLPAMAPLAAELATELGLTGKVEFHGGSFFDDPLPQAEVVVLGHVLHDWDPSQRSYLVHKAFDAVLPGGALLVYDRMLDDEPEHAENLVISLDMLLVTDGGSEYPAAEITGYAEHAGFTGIEVTPLSDYDTLIVARKAG</sequence>
<name>A0ABW8C1V7_9ACTN</name>
<proteinExistence type="predicted"/>
<dbReference type="InterPro" id="IPR036390">
    <property type="entry name" value="WH_DNA-bd_sf"/>
</dbReference>
<accession>A0ABW8C1V7</accession>
<evidence type="ECO:0000313" key="6">
    <source>
        <dbReference type="EMBL" id="MFI9100414.1"/>
    </source>
</evidence>
<dbReference type="InterPro" id="IPR016461">
    <property type="entry name" value="COMT-like"/>
</dbReference>
<keyword evidence="1 6" id="KW-0489">Methyltransferase</keyword>
<dbReference type="PROSITE" id="PS51683">
    <property type="entry name" value="SAM_OMT_II"/>
    <property type="match status" value="1"/>
</dbReference>